<dbReference type="Proteomes" id="UP001615411">
    <property type="component" value="Unassembled WGS sequence"/>
</dbReference>
<proteinExistence type="predicted"/>
<protein>
    <submittedName>
        <fullName evidence="1">Recombinase family protein</fullName>
    </submittedName>
</protein>
<accession>A0ACC7LVW6</accession>
<evidence type="ECO:0000313" key="2">
    <source>
        <dbReference type="Proteomes" id="UP001615411"/>
    </source>
</evidence>
<keyword evidence="2" id="KW-1185">Reference proteome</keyword>
<gene>
    <name evidence="1" type="ORF">ACIKP7_11255</name>
</gene>
<reference evidence="1" key="1">
    <citation type="submission" date="2024-10" db="EMBL/GenBank/DDBJ databases">
        <title>Aeromonas and Pseudomonas from the Cagarras Archipelago, Rio de Janeiro, Brazil.</title>
        <authorList>
            <person name="Canellas A.L.B."/>
            <person name="Laport M.S."/>
        </authorList>
    </citation>
    <scope>NUCLEOTIDE SEQUENCE</scope>
    <source>
        <strain evidence="1">ACP-7</strain>
    </source>
</reference>
<sequence>MATAYAYVRFSTVQQGEEGRDSETRQTAPLAAFSKAFDVEIAPDNIVYDRGRSAFDGSNLLKGNLKDLIEKLQDGDFLVVESIDRLTRQRVLVGVDLIQKLLMRGIKLYTTIDKKLYEVSDPSRDLETLLLISVIAKRANEESETKSVRRKSAYKKAKDAAAATGKVFNKLSPPFGVRFDEVEQKFVELTEEADDIRKIFELLKDFGVDETCRRINQISTRRKWTNRAVFFLLKNKMPLGTLSVFSRLRNDGKEKRIFERYIDNYYPQIVTDFDFYSALKAMQNRKKDRVAGRYTLNNFNIFKKVIFCQNCGSSMICTKTNVRSKTGEGGYTYLTCKDRIETGNCKSKRIRFEYIFGGLLELNEMTKLMQSNVSGQEKSAFGTATLFQTLASQKDEKPKDRKEISEKIKSLSTAESQFTNLTSSLDYNKKIPAFLVGKISELEEKIETLKNEIAILNETHDEKTNLTPATSAEIYDIFKTESGRIKLNKFFIENKILFKFELKEGRILYASVFRKTEKKLVGVLTVAIQFPLRKPLSKFGFDDLKDIINLPPEYPNEQSISPD</sequence>
<dbReference type="EMBL" id="JBIUGF010000028">
    <property type="protein sequence ID" value="MFJ1338699.1"/>
    <property type="molecule type" value="Genomic_DNA"/>
</dbReference>
<organism evidence="1 2">
    <name type="scientific">Pseudomonas caricapapayae</name>
    <dbReference type="NCBI Taxonomy" id="46678"/>
    <lineage>
        <taxon>Bacteria</taxon>
        <taxon>Pseudomonadati</taxon>
        <taxon>Pseudomonadota</taxon>
        <taxon>Gammaproteobacteria</taxon>
        <taxon>Pseudomonadales</taxon>
        <taxon>Pseudomonadaceae</taxon>
        <taxon>Pseudomonas</taxon>
    </lineage>
</organism>
<name>A0ACC7LVW6_9PSED</name>
<comment type="caution">
    <text evidence="1">The sequence shown here is derived from an EMBL/GenBank/DDBJ whole genome shotgun (WGS) entry which is preliminary data.</text>
</comment>
<evidence type="ECO:0000313" key="1">
    <source>
        <dbReference type="EMBL" id="MFJ1338699.1"/>
    </source>
</evidence>